<comment type="similarity">
    <text evidence="3">Belongs to the TraA family.</text>
</comment>
<keyword evidence="9 11" id="KW-0472">Membrane</keyword>
<evidence type="ECO:0000313" key="13">
    <source>
        <dbReference type="EMBL" id="WAT94012.1"/>
    </source>
</evidence>
<keyword evidence="7" id="KW-0964">Secreted</keyword>
<organism evidence="13 14">
    <name type="scientific">Vibrio parahaemolyticus</name>
    <dbReference type="NCBI Taxonomy" id="670"/>
    <lineage>
        <taxon>Bacteria</taxon>
        <taxon>Pseudomonadati</taxon>
        <taxon>Pseudomonadota</taxon>
        <taxon>Gammaproteobacteria</taxon>
        <taxon>Vibrionales</taxon>
        <taxon>Vibrionaceae</taxon>
        <taxon>Vibrio</taxon>
    </lineage>
</organism>
<keyword evidence="8" id="KW-0184">Conjugation</keyword>
<dbReference type="InterPro" id="IPR008873">
    <property type="entry name" value="TraA"/>
</dbReference>
<reference evidence="13" key="1">
    <citation type="submission" date="2022-12" db="EMBL/GenBank/DDBJ databases">
        <title>Vibrio parahaemolyticus become highly virulent by producing novel Tc toxins.</title>
        <authorList>
            <person name="Yang F."/>
            <person name="You Y."/>
            <person name="Lai Q."/>
            <person name="Xu L."/>
            <person name="Li F."/>
        </authorList>
    </citation>
    <scope>NUCLEOTIDE SEQUENCE</scope>
    <source>
        <strain evidence="13">Vp-HL-202005</strain>
        <plasmid evidence="13">pHLD</plasmid>
    </source>
</reference>
<evidence type="ECO:0000256" key="9">
    <source>
        <dbReference type="ARBA" id="ARBA00023136"/>
    </source>
</evidence>
<evidence type="ECO:0000256" key="6">
    <source>
        <dbReference type="ARBA" id="ARBA00022519"/>
    </source>
</evidence>
<comment type="subunit">
    <text evidence="10">Monomer. Interacts with itself to form filaments; also interacts with TraQ.</text>
</comment>
<keyword evidence="13" id="KW-0614">Plasmid</keyword>
<evidence type="ECO:0000313" key="14">
    <source>
        <dbReference type="Proteomes" id="UP001156560"/>
    </source>
</evidence>
<dbReference type="RefSeq" id="WP_228085975.1">
    <property type="nucleotide sequence ID" value="NZ_CP097872.1"/>
</dbReference>
<dbReference type="GO" id="GO:0005576">
    <property type="term" value="C:extracellular region"/>
    <property type="evidence" value="ECO:0007669"/>
    <property type="project" value="UniProtKB-SubCell"/>
</dbReference>
<feature type="transmembrane region" description="Helical" evidence="11">
    <location>
        <begin position="54"/>
        <end position="87"/>
    </location>
</feature>
<dbReference type="EMBL" id="CP114199">
    <property type="protein sequence ID" value="WAT94012.1"/>
    <property type="molecule type" value="Genomic_DNA"/>
</dbReference>
<evidence type="ECO:0000256" key="10">
    <source>
        <dbReference type="ARBA" id="ARBA00026027"/>
    </source>
</evidence>
<sequence length="96" mass="10101">MNTKTSQPSFMLRAYVFIAAWLASICPAFATDLFASGKTTVTNTVGSGSSGEFYILVAGLIGGIIVGIIQKNWVGGIIGFFVGVVFWEVGKSFVGL</sequence>
<comment type="subcellular location">
    <subcellularLocation>
        <location evidence="1">Cell inner membrane</location>
        <topology evidence="1">Multi-pass membrane protein</topology>
    </subcellularLocation>
    <subcellularLocation>
        <location evidence="2">Secreted</location>
    </subcellularLocation>
</comment>
<accession>A0AA47JNC0</accession>
<evidence type="ECO:0000256" key="8">
    <source>
        <dbReference type="ARBA" id="ARBA00022971"/>
    </source>
</evidence>
<feature type="signal peptide" evidence="12">
    <location>
        <begin position="1"/>
        <end position="30"/>
    </location>
</feature>
<evidence type="ECO:0000256" key="4">
    <source>
        <dbReference type="ARBA" id="ARBA00018586"/>
    </source>
</evidence>
<evidence type="ECO:0000256" key="2">
    <source>
        <dbReference type="ARBA" id="ARBA00004613"/>
    </source>
</evidence>
<dbReference type="Pfam" id="PF05513">
    <property type="entry name" value="TraA"/>
    <property type="match status" value="1"/>
</dbReference>
<keyword evidence="6" id="KW-0997">Cell inner membrane</keyword>
<proteinExistence type="inferred from homology"/>
<evidence type="ECO:0000256" key="12">
    <source>
        <dbReference type="SAM" id="SignalP"/>
    </source>
</evidence>
<keyword evidence="11" id="KW-1133">Transmembrane helix</keyword>
<dbReference type="GO" id="GO:0005886">
    <property type="term" value="C:plasma membrane"/>
    <property type="evidence" value="ECO:0007669"/>
    <property type="project" value="UniProtKB-SubCell"/>
</dbReference>
<name>A0AA47JNC0_VIBPH</name>
<geneLocation type="plasmid" evidence="13 14">
    <name>pHLD</name>
</geneLocation>
<protein>
    <recommendedName>
        <fullName evidence="4">Pilin</fullName>
    </recommendedName>
</protein>
<keyword evidence="12" id="KW-0732">Signal</keyword>
<feature type="chain" id="PRO_5041226876" description="Pilin" evidence="12">
    <location>
        <begin position="31"/>
        <end position="96"/>
    </location>
</feature>
<keyword evidence="11" id="KW-0812">Transmembrane</keyword>
<evidence type="ECO:0000256" key="11">
    <source>
        <dbReference type="SAM" id="Phobius"/>
    </source>
</evidence>
<keyword evidence="5" id="KW-1003">Cell membrane</keyword>
<gene>
    <name evidence="13" type="ORF">O1Q84_27645</name>
</gene>
<dbReference type="AlphaFoldDB" id="A0AA47JNC0"/>
<evidence type="ECO:0000256" key="3">
    <source>
        <dbReference type="ARBA" id="ARBA00009586"/>
    </source>
</evidence>
<dbReference type="Proteomes" id="UP001156560">
    <property type="component" value="Plasmid pHLD"/>
</dbReference>
<evidence type="ECO:0000256" key="5">
    <source>
        <dbReference type="ARBA" id="ARBA00022475"/>
    </source>
</evidence>
<evidence type="ECO:0000256" key="7">
    <source>
        <dbReference type="ARBA" id="ARBA00022525"/>
    </source>
</evidence>
<evidence type="ECO:0000256" key="1">
    <source>
        <dbReference type="ARBA" id="ARBA00004429"/>
    </source>
</evidence>